<dbReference type="EMBL" id="JH597773">
    <property type="protein sequence ID" value="EHQ06425.1"/>
    <property type="molecule type" value="Genomic_DNA"/>
</dbReference>
<reference evidence="1 2" key="1">
    <citation type="submission" date="2011-10" db="EMBL/GenBank/DDBJ databases">
        <title>The Improved High-Quality Draft genome of Leptonema illini DSM 21528.</title>
        <authorList>
            <consortium name="US DOE Joint Genome Institute (JGI-PGF)"/>
            <person name="Lucas S."/>
            <person name="Copeland A."/>
            <person name="Lapidus A."/>
            <person name="Glavina del Rio T."/>
            <person name="Dalin E."/>
            <person name="Tice H."/>
            <person name="Bruce D."/>
            <person name="Goodwin L."/>
            <person name="Pitluck S."/>
            <person name="Peters L."/>
            <person name="Mikhailova N."/>
            <person name="Held B."/>
            <person name="Kyrpides N."/>
            <person name="Mavromatis K."/>
            <person name="Ivanova N."/>
            <person name="Markowitz V."/>
            <person name="Cheng J.-F."/>
            <person name="Hugenholtz P."/>
            <person name="Woyke T."/>
            <person name="Wu D."/>
            <person name="Gronow S."/>
            <person name="Wellnitz S."/>
            <person name="Brambilla E.-M."/>
            <person name="Klenk H.-P."/>
            <person name="Eisen J.A."/>
        </authorList>
    </citation>
    <scope>NUCLEOTIDE SEQUENCE [LARGE SCALE GENOMIC DNA]</scope>
    <source>
        <strain evidence="1 2">DSM 21528</strain>
    </source>
</reference>
<sequence>MLEHSKKRSSFLVPDSASVRYSVPVFHRDYTIRLLQQFVMFLARLAGFVKKNDPESIALELESAFHNFLGLPRNLVLRLDADALLHMFSVTGELDADRAVIAGLLLREEADLARRLGSPDEAAILDERAYRLIDAGRSGSLSAELREYLTASQSEKESKKQESEGL</sequence>
<dbReference type="Proteomes" id="UP000005737">
    <property type="component" value="Unassembled WGS sequence"/>
</dbReference>
<organism evidence="1 2">
    <name type="scientific">Leptonema illini DSM 21528</name>
    <dbReference type="NCBI Taxonomy" id="929563"/>
    <lineage>
        <taxon>Bacteria</taxon>
        <taxon>Pseudomonadati</taxon>
        <taxon>Spirochaetota</taxon>
        <taxon>Spirochaetia</taxon>
        <taxon>Leptospirales</taxon>
        <taxon>Leptospiraceae</taxon>
        <taxon>Leptonema</taxon>
    </lineage>
</organism>
<name>H2CCV5_9LEPT</name>
<accession>H2CCV5</accession>
<keyword evidence="2" id="KW-1185">Reference proteome</keyword>
<dbReference type="RefSeq" id="WP_002771948.1">
    <property type="nucleotide sequence ID" value="NZ_JH597773.1"/>
</dbReference>
<dbReference type="AlphaFoldDB" id="H2CCV5"/>
<dbReference type="HOGENOM" id="CLU_1600675_0_0_12"/>
<evidence type="ECO:0000313" key="1">
    <source>
        <dbReference type="EMBL" id="EHQ06425.1"/>
    </source>
</evidence>
<gene>
    <name evidence="1" type="ORF">Lepil_1741</name>
</gene>
<protein>
    <submittedName>
        <fullName evidence="1">Uncharacterized protein</fullName>
    </submittedName>
</protein>
<proteinExistence type="predicted"/>
<evidence type="ECO:0000313" key="2">
    <source>
        <dbReference type="Proteomes" id="UP000005737"/>
    </source>
</evidence>